<dbReference type="InterPro" id="IPR052760">
    <property type="entry name" value="Mitochondrial_malonyltrans"/>
</dbReference>
<dbReference type="SUPFAM" id="SSF52151">
    <property type="entry name" value="FabD/lysophospholipase-like"/>
    <property type="match status" value="1"/>
</dbReference>
<evidence type="ECO:0000256" key="4">
    <source>
        <dbReference type="ARBA" id="ARBA00022516"/>
    </source>
</evidence>
<evidence type="ECO:0000256" key="2">
    <source>
        <dbReference type="ARBA" id="ARBA00005194"/>
    </source>
</evidence>
<keyword evidence="4" id="KW-0444">Lipid biosynthesis</keyword>
<dbReference type="Gene3D" id="3.30.70.250">
    <property type="entry name" value="Malonyl-CoA ACP transacylase, ACP-binding"/>
    <property type="match status" value="1"/>
</dbReference>
<dbReference type="GO" id="GO:0004314">
    <property type="term" value="F:[acyl-carrier-protein] S-malonyltransferase activity"/>
    <property type="evidence" value="ECO:0007669"/>
    <property type="project" value="UniProtKB-EC"/>
</dbReference>
<evidence type="ECO:0000256" key="10">
    <source>
        <dbReference type="ARBA" id="ARBA00023160"/>
    </source>
</evidence>
<evidence type="ECO:0000256" key="1">
    <source>
        <dbReference type="ARBA" id="ARBA00004173"/>
    </source>
</evidence>
<comment type="pathway">
    <text evidence="2">Lipid metabolism; fatty acid biosynthesis.</text>
</comment>
<dbReference type="Gene3D" id="3.40.366.10">
    <property type="entry name" value="Malonyl-Coenzyme A Acyl Carrier Protein, domain 2"/>
    <property type="match status" value="1"/>
</dbReference>
<evidence type="ECO:0000256" key="7">
    <source>
        <dbReference type="ARBA" id="ARBA00022946"/>
    </source>
</evidence>
<gene>
    <name evidence="14" type="ORF">LSH36_1925g00023</name>
</gene>
<proteinExistence type="inferred from homology"/>
<dbReference type="SMART" id="SM00827">
    <property type="entry name" value="PKS_AT"/>
    <property type="match status" value="1"/>
</dbReference>
<sequence length="429" mass="48039">MYSLRLCLRSLQLLPKWKQCTKRTDSVLSAFISKGVQNGFTLYYTSGHMCNQHSQSDDDASHTVLSPDKLLDEATLPKSDPVEFPSDLAEGQAPNIAQKQSQKKHAFRPKIDPKDTTILLFPGQGSQFVGMGQQLLDVPGVEELYSKASDILGYDLLELCLNGPSEKLNQTVHCQPAVFVTSIAAVEKLKHTCPWAIEHCITAAGFSIGEYAALVFSGAISYEDALKVIQVRAKAMHEASLETPSGMMTVFLTHRTKLKYACFTARRYCTEVLKMDNAVCSIANYLYPECKVIAGNNQALEFLEKHGKEFAISRMRKLPVSGAFHTDLMKPAQQHLKEAIKHIDIETPIIPVHSNVNGYKYKHPKAIERFLVDQVSEPIKWEQTMHILYSRPESEDFPFTYEVGPGKQLGQILQRTNKKAFAQYEAVPV</sequence>
<keyword evidence="5" id="KW-0808">Transferase</keyword>
<evidence type="ECO:0000256" key="3">
    <source>
        <dbReference type="ARBA" id="ARBA00013258"/>
    </source>
</evidence>
<keyword evidence="9" id="KW-0496">Mitochondrion</keyword>
<keyword evidence="15" id="KW-1185">Reference proteome</keyword>
<dbReference type="EC" id="2.3.1.39" evidence="3"/>
<keyword evidence="10" id="KW-0275">Fatty acid biosynthesis</keyword>
<keyword evidence="8" id="KW-0443">Lipid metabolism</keyword>
<name>A0AAD9MMJ6_9ANNE</name>
<evidence type="ECO:0000256" key="11">
    <source>
        <dbReference type="ARBA" id="ARBA00061523"/>
    </source>
</evidence>
<dbReference type="InterPro" id="IPR014043">
    <property type="entry name" value="Acyl_transferase_dom"/>
</dbReference>
<dbReference type="InterPro" id="IPR016036">
    <property type="entry name" value="Malonyl_transacylase_ACP-bd"/>
</dbReference>
<dbReference type="FunFam" id="3.30.70.250:FF:000005">
    <property type="entry name" value="Malonyl-CoA-acyl carrier protein transacylase, mitochondrial"/>
    <property type="match status" value="1"/>
</dbReference>
<evidence type="ECO:0000313" key="15">
    <source>
        <dbReference type="Proteomes" id="UP001208570"/>
    </source>
</evidence>
<protein>
    <recommendedName>
        <fullName evidence="3">[acyl-carrier-protein] S-malonyltransferase</fullName>
        <ecNumber evidence="3">2.3.1.39</ecNumber>
    </recommendedName>
    <alternativeName>
        <fullName evidence="12">[Acyl-carrier-protein] malonyltransferase</fullName>
    </alternativeName>
</protein>
<dbReference type="PANTHER" id="PTHR47170">
    <property type="entry name" value="MALONYL-COA ACP TRANSACYLASE, ACP-BINDING"/>
    <property type="match status" value="1"/>
</dbReference>
<comment type="similarity">
    <text evidence="11">Belongs to the type II malonyltransferase family.</text>
</comment>
<dbReference type="GO" id="GO:0005739">
    <property type="term" value="C:mitochondrion"/>
    <property type="evidence" value="ECO:0007669"/>
    <property type="project" value="UniProtKB-SubCell"/>
</dbReference>
<reference evidence="14" key="1">
    <citation type="journal article" date="2023" name="Mol. Biol. Evol.">
        <title>Third-Generation Sequencing Reveals the Adaptive Role of the Epigenome in Three Deep-Sea Polychaetes.</title>
        <authorList>
            <person name="Perez M."/>
            <person name="Aroh O."/>
            <person name="Sun Y."/>
            <person name="Lan Y."/>
            <person name="Juniper S.K."/>
            <person name="Young C.R."/>
            <person name="Angers B."/>
            <person name="Qian P.Y."/>
        </authorList>
    </citation>
    <scope>NUCLEOTIDE SEQUENCE</scope>
    <source>
        <strain evidence="14">P08H-3</strain>
    </source>
</reference>
<evidence type="ECO:0000313" key="14">
    <source>
        <dbReference type="EMBL" id="KAK2139225.1"/>
    </source>
</evidence>
<organism evidence="14 15">
    <name type="scientific">Paralvinella palmiformis</name>
    <dbReference type="NCBI Taxonomy" id="53620"/>
    <lineage>
        <taxon>Eukaryota</taxon>
        <taxon>Metazoa</taxon>
        <taxon>Spiralia</taxon>
        <taxon>Lophotrochozoa</taxon>
        <taxon>Annelida</taxon>
        <taxon>Polychaeta</taxon>
        <taxon>Sedentaria</taxon>
        <taxon>Canalipalpata</taxon>
        <taxon>Terebellida</taxon>
        <taxon>Terebelliformia</taxon>
        <taxon>Alvinellidae</taxon>
        <taxon>Paralvinella</taxon>
    </lineage>
</organism>
<accession>A0AAD9MMJ6</accession>
<dbReference type="EMBL" id="JAODUP010001923">
    <property type="protein sequence ID" value="KAK2139225.1"/>
    <property type="molecule type" value="Genomic_DNA"/>
</dbReference>
<dbReference type="SUPFAM" id="SSF55048">
    <property type="entry name" value="Probable ACP-binding domain of malonyl-CoA ACP transacylase"/>
    <property type="match status" value="1"/>
</dbReference>
<evidence type="ECO:0000259" key="13">
    <source>
        <dbReference type="SMART" id="SM00827"/>
    </source>
</evidence>
<evidence type="ECO:0000256" key="8">
    <source>
        <dbReference type="ARBA" id="ARBA00023098"/>
    </source>
</evidence>
<feature type="domain" description="Malonyl-CoA:ACP transacylase (MAT)" evidence="13">
    <location>
        <begin position="120"/>
        <end position="429"/>
    </location>
</feature>
<evidence type="ECO:0000256" key="9">
    <source>
        <dbReference type="ARBA" id="ARBA00023128"/>
    </source>
</evidence>
<dbReference type="Pfam" id="PF00698">
    <property type="entry name" value="Acyl_transf_1"/>
    <property type="match status" value="1"/>
</dbReference>
<dbReference type="Proteomes" id="UP001208570">
    <property type="component" value="Unassembled WGS sequence"/>
</dbReference>
<evidence type="ECO:0000256" key="5">
    <source>
        <dbReference type="ARBA" id="ARBA00022679"/>
    </source>
</evidence>
<dbReference type="PANTHER" id="PTHR47170:SF2">
    <property type="entry name" value="MALONYL-COA:ACP TRANSACYLASE (MAT) DOMAIN-CONTAINING PROTEIN"/>
    <property type="match status" value="1"/>
</dbReference>
<dbReference type="InterPro" id="IPR016035">
    <property type="entry name" value="Acyl_Trfase/lysoPLipase"/>
</dbReference>
<dbReference type="InterPro" id="IPR001227">
    <property type="entry name" value="Ac_transferase_dom_sf"/>
</dbReference>
<evidence type="ECO:0000256" key="6">
    <source>
        <dbReference type="ARBA" id="ARBA00022832"/>
    </source>
</evidence>
<dbReference type="AlphaFoldDB" id="A0AAD9MMJ6"/>
<evidence type="ECO:0000256" key="12">
    <source>
        <dbReference type="ARBA" id="ARBA00077751"/>
    </source>
</evidence>
<keyword evidence="6" id="KW-0276">Fatty acid metabolism</keyword>
<keyword evidence="7" id="KW-0809">Transit peptide</keyword>
<dbReference type="GO" id="GO:0006633">
    <property type="term" value="P:fatty acid biosynthetic process"/>
    <property type="evidence" value="ECO:0007669"/>
    <property type="project" value="UniProtKB-KW"/>
</dbReference>
<comment type="caution">
    <text evidence="14">The sequence shown here is derived from an EMBL/GenBank/DDBJ whole genome shotgun (WGS) entry which is preliminary data.</text>
</comment>
<comment type="subcellular location">
    <subcellularLocation>
        <location evidence="1">Mitochondrion</location>
    </subcellularLocation>
</comment>